<dbReference type="AlphaFoldDB" id="A0A9W4T8H4"/>
<protein>
    <submittedName>
        <fullName evidence="2">2320_t:CDS:1</fullName>
    </submittedName>
</protein>
<name>A0A9W4T8H4_9GLOM</name>
<feature type="compositionally biased region" description="Low complexity" evidence="1">
    <location>
        <begin position="192"/>
        <end position="215"/>
    </location>
</feature>
<dbReference type="Proteomes" id="UP001153678">
    <property type="component" value="Unassembled WGS sequence"/>
</dbReference>
<organism evidence="2 3">
    <name type="scientific">Funneliformis geosporum</name>
    <dbReference type="NCBI Taxonomy" id="1117311"/>
    <lineage>
        <taxon>Eukaryota</taxon>
        <taxon>Fungi</taxon>
        <taxon>Fungi incertae sedis</taxon>
        <taxon>Mucoromycota</taxon>
        <taxon>Glomeromycotina</taxon>
        <taxon>Glomeromycetes</taxon>
        <taxon>Glomerales</taxon>
        <taxon>Glomeraceae</taxon>
        <taxon>Funneliformis</taxon>
    </lineage>
</organism>
<comment type="caution">
    <text evidence="2">The sequence shown here is derived from an EMBL/GenBank/DDBJ whole genome shotgun (WGS) entry which is preliminary data.</text>
</comment>
<proteinExistence type="predicted"/>
<keyword evidence="3" id="KW-1185">Reference proteome</keyword>
<feature type="non-terminal residue" evidence="2">
    <location>
        <position position="300"/>
    </location>
</feature>
<evidence type="ECO:0000256" key="1">
    <source>
        <dbReference type="SAM" id="MobiDB-lite"/>
    </source>
</evidence>
<evidence type="ECO:0000313" key="3">
    <source>
        <dbReference type="Proteomes" id="UP001153678"/>
    </source>
</evidence>
<sequence length="300" mass="34576">ENHGILKEIKENLEELSKITDVEKQYEESGLILRKKATLDKYRRLIDKIRELHFEALEKINASKYECLASCDECKKSRYETEINDNLEFCSSSCCATYYQAHPYCANCKNTNPQTQLNKTIPKDYSKKYCSDECLVQKSGISEILLNLTPQENENYIQYKKNKENKHKPRESSGLSKSDMPNQKKSSILLENSPSNQSQNNPTQELNNLKNKPNLNANEQARIKELEKELEAKQVEQKGDNYKLILGIGCGVLGMSLVGLMVCDYKITGKKEALLTNKLKNEKKFWEKILQLMIEIFVLD</sequence>
<evidence type="ECO:0000313" key="2">
    <source>
        <dbReference type="EMBL" id="CAI2196576.1"/>
    </source>
</evidence>
<feature type="region of interest" description="Disordered" evidence="1">
    <location>
        <begin position="160"/>
        <end position="215"/>
    </location>
</feature>
<dbReference type="EMBL" id="CAMKVN010014520">
    <property type="protein sequence ID" value="CAI2196576.1"/>
    <property type="molecule type" value="Genomic_DNA"/>
</dbReference>
<accession>A0A9W4T8H4</accession>
<feature type="compositionally biased region" description="Polar residues" evidence="1">
    <location>
        <begin position="173"/>
        <end position="190"/>
    </location>
</feature>
<gene>
    <name evidence="2" type="ORF">FWILDA_LOCUS17649</name>
</gene>
<reference evidence="2" key="1">
    <citation type="submission" date="2022-08" db="EMBL/GenBank/DDBJ databases">
        <authorList>
            <person name="Kallberg Y."/>
            <person name="Tangrot J."/>
            <person name="Rosling A."/>
        </authorList>
    </citation>
    <scope>NUCLEOTIDE SEQUENCE</scope>
    <source>
        <strain evidence="2">Wild A</strain>
    </source>
</reference>